<dbReference type="Proteomes" id="UP000451233">
    <property type="component" value="Unassembled WGS sequence"/>
</dbReference>
<accession>A0A7K1Y0P0</accession>
<proteinExistence type="predicted"/>
<evidence type="ECO:0000313" key="1">
    <source>
        <dbReference type="EMBL" id="MXV16810.1"/>
    </source>
</evidence>
<name>A0A7K1Y0P0_9SPHI</name>
<dbReference type="EMBL" id="WVHS01000003">
    <property type="protein sequence ID" value="MXV16810.1"/>
    <property type="molecule type" value="Genomic_DNA"/>
</dbReference>
<comment type="caution">
    <text evidence="1">The sequence shown here is derived from an EMBL/GenBank/DDBJ whole genome shotgun (WGS) entry which is preliminary data.</text>
</comment>
<dbReference type="RefSeq" id="WP_160907782.1">
    <property type="nucleotide sequence ID" value="NZ_WVHS01000003.1"/>
</dbReference>
<keyword evidence="2" id="KW-1185">Reference proteome</keyword>
<dbReference type="AlphaFoldDB" id="A0A7K1Y0P0"/>
<evidence type="ECO:0000313" key="2">
    <source>
        <dbReference type="Proteomes" id="UP000451233"/>
    </source>
</evidence>
<reference evidence="1 2" key="1">
    <citation type="submission" date="2019-11" db="EMBL/GenBank/DDBJ databases">
        <title>Pedobacter sp. HMF7056 Genome sequencing and assembly.</title>
        <authorList>
            <person name="Kang H."/>
            <person name="Kim H."/>
            <person name="Joh K."/>
        </authorList>
    </citation>
    <scope>NUCLEOTIDE SEQUENCE [LARGE SCALE GENOMIC DNA]</scope>
    <source>
        <strain evidence="1 2">HMF7056</strain>
    </source>
</reference>
<organism evidence="1 2">
    <name type="scientific">Hufsiella ginkgonis</name>
    <dbReference type="NCBI Taxonomy" id="2695274"/>
    <lineage>
        <taxon>Bacteria</taxon>
        <taxon>Pseudomonadati</taxon>
        <taxon>Bacteroidota</taxon>
        <taxon>Sphingobacteriia</taxon>
        <taxon>Sphingobacteriales</taxon>
        <taxon>Sphingobacteriaceae</taxon>
        <taxon>Hufsiella</taxon>
    </lineage>
</organism>
<dbReference type="InterPro" id="IPR046508">
    <property type="entry name" value="DUF6686"/>
</dbReference>
<protein>
    <submittedName>
        <fullName evidence="1">Uncharacterized protein</fullName>
    </submittedName>
</protein>
<gene>
    <name evidence="1" type="ORF">GS398_16020</name>
</gene>
<sequence>MCKTRVLSWNAQTMISQCIDCREFSIWHNNILLSFSRREDFTAFKRSVQAMDFDDLALPFPDGELRIVLRTPSEDVRFSFAGDEFENFSHSLGEALHVLEVIELMQ</sequence>
<dbReference type="Pfam" id="PF20391">
    <property type="entry name" value="DUF6686"/>
    <property type="match status" value="1"/>
</dbReference>